<evidence type="ECO:0000259" key="7">
    <source>
        <dbReference type="PROSITE" id="PS50071"/>
    </source>
</evidence>
<keyword evidence="4 5" id="KW-0539">Nucleus</keyword>
<reference evidence="8" key="1">
    <citation type="submission" date="2022-03" db="EMBL/GenBank/DDBJ databases">
        <authorList>
            <person name="Tunstrom K."/>
        </authorList>
    </citation>
    <scope>NUCLEOTIDE SEQUENCE</scope>
</reference>
<evidence type="ECO:0000256" key="6">
    <source>
        <dbReference type="RuleBase" id="RU000682"/>
    </source>
</evidence>
<dbReference type="EMBL" id="CAKOGL010000004">
    <property type="protein sequence ID" value="CAH2085590.1"/>
    <property type="molecule type" value="Genomic_DNA"/>
</dbReference>
<dbReference type="AlphaFoldDB" id="A0AAU9TJ91"/>
<proteinExistence type="predicted"/>
<dbReference type="SUPFAM" id="SSF46689">
    <property type="entry name" value="Homeodomain-like"/>
    <property type="match status" value="1"/>
</dbReference>
<dbReference type="PANTHER" id="PTHR24339">
    <property type="entry name" value="HOMEOBOX PROTEIN EMX-RELATED"/>
    <property type="match status" value="1"/>
</dbReference>
<dbReference type="PROSITE" id="PS50071">
    <property type="entry name" value="HOMEOBOX_2"/>
    <property type="match status" value="1"/>
</dbReference>
<comment type="subcellular location">
    <subcellularLocation>
        <location evidence="1 5 6">Nucleus</location>
    </subcellularLocation>
</comment>
<evidence type="ECO:0000256" key="3">
    <source>
        <dbReference type="ARBA" id="ARBA00023155"/>
    </source>
</evidence>
<evidence type="ECO:0000313" key="8">
    <source>
        <dbReference type="EMBL" id="CAH2085590.1"/>
    </source>
</evidence>
<dbReference type="Pfam" id="PF00046">
    <property type="entry name" value="Homeodomain"/>
    <property type="match status" value="1"/>
</dbReference>
<gene>
    <name evidence="8" type="ORF">EEDITHA_LOCUS2046</name>
</gene>
<dbReference type="SMART" id="SM00389">
    <property type="entry name" value="HOX"/>
    <property type="match status" value="1"/>
</dbReference>
<comment type="caution">
    <text evidence="8">The sequence shown here is derived from an EMBL/GenBank/DDBJ whole genome shotgun (WGS) entry which is preliminary data.</text>
</comment>
<dbReference type="Gene3D" id="1.10.10.60">
    <property type="entry name" value="Homeodomain-like"/>
    <property type="match status" value="1"/>
</dbReference>
<dbReference type="GO" id="GO:0000978">
    <property type="term" value="F:RNA polymerase II cis-regulatory region sequence-specific DNA binding"/>
    <property type="evidence" value="ECO:0007669"/>
    <property type="project" value="TreeGrafter"/>
</dbReference>
<dbReference type="Proteomes" id="UP001153954">
    <property type="component" value="Unassembled WGS sequence"/>
</dbReference>
<keyword evidence="2 5" id="KW-0238">DNA-binding</keyword>
<evidence type="ECO:0000256" key="1">
    <source>
        <dbReference type="ARBA" id="ARBA00004123"/>
    </source>
</evidence>
<organism evidence="8 9">
    <name type="scientific">Euphydryas editha</name>
    <name type="common">Edith's checkerspot</name>
    <dbReference type="NCBI Taxonomy" id="104508"/>
    <lineage>
        <taxon>Eukaryota</taxon>
        <taxon>Metazoa</taxon>
        <taxon>Ecdysozoa</taxon>
        <taxon>Arthropoda</taxon>
        <taxon>Hexapoda</taxon>
        <taxon>Insecta</taxon>
        <taxon>Pterygota</taxon>
        <taxon>Neoptera</taxon>
        <taxon>Endopterygota</taxon>
        <taxon>Lepidoptera</taxon>
        <taxon>Glossata</taxon>
        <taxon>Ditrysia</taxon>
        <taxon>Papilionoidea</taxon>
        <taxon>Nymphalidae</taxon>
        <taxon>Nymphalinae</taxon>
        <taxon>Euphydryas</taxon>
    </lineage>
</organism>
<evidence type="ECO:0000313" key="9">
    <source>
        <dbReference type="Proteomes" id="UP001153954"/>
    </source>
</evidence>
<dbReference type="CDD" id="cd00086">
    <property type="entry name" value="homeodomain"/>
    <property type="match status" value="1"/>
</dbReference>
<dbReference type="GO" id="GO:0000981">
    <property type="term" value="F:DNA-binding transcription factor activity, RNA polymerase II-specific"/>
    <property type="evidence" value="ECO:0007669"/>
    <property type="project" value="TreeGrafter"/>
</dbReference>
<feature type="domain" description="Homeobox" evidence="7">
    <location>
        <begin position="76"/>
        <end position="136"/>
    </location>
</feature>
<feature type="DNA-binding region" description="Homeobox" evidence="5">
    <location>
        <begin position="78"/>
        <end position="137"/>
    </location>
</feature>
<accession>A0AAU9TJ91</accession>
<evidence type="ECO:0000256" key="2">
    <source>
        <dbReference type="ARBA" id="ARBA00023125"/>
    </source>
</evidence>
<dbReference type="InterPro" id="IPR001356">
    <property type="entry name" value="HD"/>
</dbReference>
<dbReference type="InterPro" id="IPR009057">
    <property type="entry name" value="Homeodomain-like_sf"/>
</dbReference>
<dbReference type="GO" id="GO:0005634">
    <property type="term" value="C:nucleus"/>
    <property type="evidence" value="ECO:0007669"/>
    <property type="project" value="UniProtKB-SubCell"/>
</dbReference>
<keyword evidence="9" id="KW-1185">Reference proteome</keyword>
<name>A0AAU9TJ91_EUPED</name>
<keyword evidence="3 5" id="KW-0371">Homeobox</keyword>
<dbReference type="InterPro" id="IPR050877">
    <property type="entry name" value="EMX-VAX-Noto_Homeobox_TFs"/>
</dbReference>
<evidence type="ECO:0000256" key="5">
    <source>
        <dbReference type="PROSITE-ProRule" id="PRU00108"/>
    </source>
</evidence>
<evidence type="ECO:0000256" key="4">
    <source>
        <dbReference type="ARBA" id="ARBA00023242"/>
    </source>
</evidence>
<dbReference type="PANTHER" id="PTHR24339:SF28">
    <property type="entry name" value="E5-RELATED"/>
    <property type="match status" value="1"/>
</dbReference>
<protein>
    <recommendedName>
        <fullName evidence="7">Homeobox domain-containing protein</fullName>
    </recommendedName>
</protein>
<sequence>MNQAYYNHSSTFSNNGRLTNVITTPVYTSAAEFCQFISPREVYNYYQENHNEISGRCHGNFSYKFKSPQHCFKTTLKKKRKRIMFTTEQIIALKEIFNKTRYISREERITLMNQLQVDQNSIKVWFQNQRRLVDNRSSEKSELSPSDVGDKFLEKVTMIEWKINQCADINGYVRLDDYTMTELAKVIDEYLSRDPKNDMETATQPIVCDNKPLYEPISPVNSVENFDEALLFPYHPDIESLLRSQVKF</sequence>